<comment type="caution">
    <text evidence="3">The sequence shown here is derived from an EMBL/GenBank/DDBJ whole genome shotgun (WGS) entry which is preliminary data.</text>
</comment>
<dbReference type="Gene3D" id="3.40.50.1820">
    <property type="entry name" value="alpha/beta hydrolase"/>
    <property type="match status" value="1"/>
</dbReference>
<dbReference type="GO" id="GO:0016787">
    <property type="term" value="F:hydrolase activity"/>
    <property type="evidence" value="ECO:0007669"/>
    <property type="project" value="UniProtKB-KW"/>
</dbReference>
<dbReference type="Pfam" id="PF12146">
    <property type="entry name" value="Hydrolase_4"/>
    <property type="match status" value="1"/>
</dbReference>
<dbReference type="PANTHER" id="PTHR43433">
    <property type="entry name" value="HYDROLASE, ALPHA/BETA FOLD FAMILY PROTEIN"/>
    <property type="match status" value="1"/>
</dbReference>
<keyword evidence="4" id="KW-1185">Reference proteome</keyword>
<feature type="domain" description="Serine aminopeptidase S33" evidence="2">
    <location>
        <begin position="90"/>
        <end position="341"/>
    </location>
</feature>
<dbReference type="InterPro" id="IPR050471">
    <property type="entry name" value="AB_hydrolase"/>
</dbReference>
<proteinExistence type="predicted"/>
<dbReference type="SUPFAM" id="SSF53474">
    <property type="entry name" value="alpha/beta-Hydrolases"/>
    <property type="match status" value="1"/>
</dbReference>
<name>A0ABS0DE05_9NOCA</name>
<feature type="region of interest" description="Disordered" evidence="1">
    <location>
        <begin position="35"/>
        <end position="56"/>
    </location>
</feature>
<dbReference type="InterPro" id="IPR029058">
    <property type="entry name" value="AB_hydrolase_fold"/>
</dbReference>
<evidence type="ECO:0000313" key="4">
    <source>
        <dbReference type="Proteomes" id="UP000707731"/>
    </source>
</evidence>
<dbReference type="PANTHER" id="PTHR43433:SF5">
    <property type="entry name" value="AB HYDROLASE-1 DOMAIN-CONTAINING PROTEIN"/>
    <property type="match status" value="1"/>
</dbReference>
<dbReference type="Proteomes" id="UP000707731">
    <property type="component" value="Unassembled WGS sequence"/>
</dbReference>
<evidence type="ECO:0000256" key="1">
    <source>
        <dbReference type="SAM" id="MobiDB-lite"/>
    </source>
</evidence>
<organism evidence="3 4">
    <name type="scientific">Nocardia higoensis</name>
    <dbReference type="NCBI Taxonomy" id="228599"/>
    <lineage>
        <taxon>Bacteria</taxon>
        <taxon>Bacillati</taxon>
        <taxon>Actinomycetota</taxon>
        <taxon>Actinomycetes</taxon>
        <taxon>Mycobacteriales</taxon>
        <taxon>Nocardiaceae</taxon>
        <taxon>Nocardia</taxon>
    </lineage>
</organism>
<evidence type="ECO:0000259" key="2">
    <source>
        <dbReference type="Pfam" id="PF12146"/>
    </source>
</evidence>
<protein>
    <submittedName>
        <fullName evidence="3">Alpha/beta fold hydrolase</fullName>
    </submittedName>
</protein>
<evidence type="ECO:0000313" key="3">
    <source>
        <dbReference type="EMBL" id="MBF6356694.1"/>
    </source>
</evidence>
<accession>A0ABS0DE05</accession>
<sequence>MFVFRTGASRTASSDAALGAASFGTAAAPDLSRAAETAPARAVETAPTRAVETAPARAALDPDSRLVTVRADDGVALAARVFGPDSAPLTLVFAHGHCLHTQSWSLLCARLRARWGDDARMICYDHRGHGESDEGHPATYTIDQLARDLDAVLRAVAPTGPIVLVGHSMGAMVLLAYSRLFAEAIGTRVVGVGLIAGAATGLTDVGLGRFLHRYTVMSLQTAVRHAPRAMQASKRFSRHLFEPLMREASAGTRTISPHLLAVATTMLNETPLLTMAGFLTSLIRFDEIEGLHRLGAVPTLVLAGSADIVVPFAHSVVLASQLGDCELVRVEGGSHSVIGERTDEVAGAIARLVARTRIAVTRDTGGTTDFAIAG</sequence>
<dbReference type="InterPro" id="IPR022742">
    <property type="entry name" value="Hydrolase_4"/>
</dbReference>
<keyword evidence="3" id="KW-0378">Hydrolase</keyword>
<dbReference type="EMBL" id="JADLQN010000003">
    <property type="protein sequence ID" value="MBF6356694.1"/>
    <property type="molecule type" value="Genomic_DNA"/>
</dbReference>
<gene>
    <name evidence="3" type="ORF">IU449_19450</name>
</gene>
<dbReference type="RefSeq" id="WP_195003528.1">
    <property type="nucleotide sequence ID" value="NZ_JADLQN010000003.1"/>
</dbReference>
<reference evidence="3 4" key="1">
    <citation type="submission" date="2020-10" db="EMBL/GenBank/DDBJ databases">
        <title>Identification of Nocardia species via Next-generation sequencing and recognition of intraspecies genetic diversity.</title>
        <authorList>
            <person name="Li P."/>
            <person name="Li P."/>
            <person name="Lu B."/>
        </authorList>
    </citation>
    <scope>NUCLEOTIDE SEQUENCE [LARGE SCALE GENOMIC DNA]</scope>
    <source>
        <strain evidence="3 4">BJ06-0143</strain>
    </source>
</reference>